<dbReference type="EMBL" id="LGTC01000001">
    <property type="protein sequence ID" value="KNY26268.1"/>
    <property type="molecule type" value="Genomic_DNA"/>
</dbReference>
<evidence type="ECO:0000256" key="1">
    <source>
        <dbReference type="HAMAP-Rule" id="MF_00226"/>
    </source>
</evidence>
<dbReference type="SMART" id="SM00852">
    <property type="entry name" value="MoCF_biosynth"/>
    <property type="match status" value="1"/>
</dbReference>
<dbReference type="SUPFAM" id="SSF53218">
    <property type="entry name" value="Molybdenum cofactor biosynthesis proteins"/>
    <property type="match status" value="1"/>
</dbReference>
<proteinExistence type="inferred from homology"/>
<dbReference type="InterPro" id="IPR001453">
    <property type="entry name" value="MoaB/Mog_dom"/>
</dbReference>
<sequence length="417" mass="45533">MDEFIKAEILAVGTELLMGQIANTNAQHISARLPEVGIGVYYHTVVGDNPSRLKDCLELALKRADVVIMTGGLGPTKDDLTKETIAEFFGRKLVLHQESLQKIEAFFNKLNRTMTENNKKQAFLPEGSLIIENNNGTAPGCIIEDGKKVVIMLPGPPKEMKPMFDETVIGYFSKKASFKIVSRFLRIFGIGESAMEEKIIDLIDGQSNPTIAPYAKDGEVTLRITARCNNGREGEELIKPVIDEIRNRLGDAVYSIDNENLEEVTGKLLIKNNISISFAESCTGGLLSSRITEIPGISAVFSGSMVTYSNEIKAGCLGVSEDTLNTHGAVSSSTAKEMAVNIRKQMNTKLGVSVTGIAGPGGATENKPIGLVYVALADENDVACTELNLWGDRNRIRNNTVLNALDMIRRYILKNYK</sequence>
<dbReference type="InterPro" id="IPR036653">
    <property type="entry name" value="CinA-like_C"/>
</dbReference>
<accession>A0A0L6JKN3</accession>
<evidence type="ECO:0000259" key="2">
    <source>
        <dbReference type="SMART" id="SM00852"/>
    </source>
</evidence>
<dbReference type="HAMAP" id="MF_00226_B">
    <property type="entry name" value="CinA_B"/>
    <property type="match status" value="1"/>
</dbReference>
<dbReference type="NCBIfam" id="TIGR00200">
    <property type="entry name" value="cinA_nterm"/>
    <property type="match status" value="1"/>
</dbReference>
<evidence type="ECO:0000313" key="3">
    <source>
        <dbReference type="EMBL" id="KNY26268.1"/>
    </source>
</evidence>
<protein>
    <recommendedName>
        <fullName evidence="1">Putative competence-damage inducible protein</fullName>
    </recommendedName>
</protein>
<dbReference type="Pfam" id="PF18146">
    <property type="entry name" value="CinA_KH"/>
    <property type="match status" value="1"/>
</dbReference>
<dbReference type="Gene3D" id="3.90.950.20">
    <property type="entry name" value="CinA-like"/>
    <property type="match status" value="1"/>
</dbReference>
<organism evidence="3 4">
    <name type="scientific">Pseudobacteroides cellulosolvens ATCC 35603 = DSM 2933</name>
    <dbReference type="NCBI Taxonomy" id="398512"/>
    <lineage>
        <taxon>Bacteria</taxon>
        <taxon>Bacillati</taxon>
        <taxon>Bacillota</taxon>
        <taxon>Clostridia</taxon>
        <taxon>Eubacteriales</taxon>
        <taxon>Oscillospiraceae</taxon>
        <taxon>Pseudobacteroides</taxon>
    </lineage>
</organism>
<keyword evidence="4" id="KW-1185">Reference proteome</keyword>
<dbReference type="CDD" id="cd00885">
    <property type="entry name" value="cinA"/>
    <property type="match status" value="1"/>
</dbReference>
<dbReference type="InterPro" id="IPR041424">
    <property type="entry name" value="CinA_KH"/>
</dbReference>
<dbReference type="Pfam" id="PF00994">
    <property type="entry name" value="MoCF_biosynth"/>
    <property type="match status" value="1"/>
</dbReference>
<dbReference type="Gene3D" id="3.40.980.10">
    <property type="entry name" value="MoaB/Mog-like domain"/>
    <property type="match status" value="1"/>
</dbReference>
<dbReference type="eggNOG" id="COG1058">
    <property type="taxonomic scope" value="Bacteria"/>
</dbReference>
<dbReference type="Proteomes" id="UP000036923">
    <property type="component" value="Unassembled WGS sequence"/>
</dbReference>
<dbReference type="Pfam" id="PF02464">
    <property type="entry name" value="CinA"/>
    <property type="match status" value="1"/>
</dbReference>
<name>A0A0L6JKN3_9FIRM</name>
<dbReference type="NCBIfam" id="TIGR00177">
    <property type="entry name" value="molyb_syn"/>
    <property type="match status" value="1"/>
</dbReference>
<dbReference type="InterPro" id="IPR036425">
    <property type="entry name" value="MoaB/Mog-like_dom_sf"/>
</dbReference>
<dbReference type="AlphaFoldDB" id="A0A0L6JKN3"/>
<gene>
    <name evidence="1" type="primary">cinA</name>
    <name evidence="3" type="ORF">Bccel_1530</name>
</gene>
<dbReference type="NCBIfam" id="TIGR00199">
    <property type="entry name" value="PncC_domain"/>
    <property type="match status" value="1"/>
</dbReference>
<comment type="similarity">
    <text evidence="1">Belongs to the CinA family.</text>
</comment>
<reference evidence="4" key="1">
    <citation type="submission" date="2015-07" db="EMBL/GenBank/DDBJ databases">
        <title>Near-Complete Genome Sequence of the Cellulolytic Bacterium Bacteroides (Pseudobacteroides) cellulosolvens ATCC 35603.</title>
        <authorList>
            <person name="Dassa B."/>
            <person name="Utturkar S.M."/>
            <person name="Klingeman D.M."/>
            <person name="Hurt R.A."/>
            <person name="Keller M."/>
            <person name="Xu J."/>
            <person name="Reddy Y.H.K."/>
            <person name="Borovok I."/>
            <person name="Grinberg I.R."/>
            <person name="Lamed R."/>
            <person name="Zhivin O."/>
            <person name="Bayer E.A."/>
            <person name="Brown S.D."/>
        </authorList>
    </citation>
    <scope>NUCLEOTIDE SEQUENCE [LARGE SCALE GENOMIC DNA]</scope>
    <source>
        <strain evidence="4">DSM 2933</strain>
    </source>
</reference>
<dbReference type="PIRSF" id="PIRSF006728">
    <property type="entry name" value="CinA"/>
    <property type="match status" value="1"/>
</dbReference>
<feature type="domain" description="MoaB/Mog" evidence="2">
    <location>
        <begin position="8"/>
        <end position="175"/>
    </location>
</feature>
<dbReference type="Gene3D" id="3.30.70.2860">
    <property type="match status" value="1"/>
</dbReference>
<dbReference type="eggNOG" id="COG1546">
    <property type="taxonomic scope" value="Bacteria"/>
</dbReference>
<dbReference type="InterPro" id="IPR008135">
    <property type="entry name" value="Competence-induced_CinA"/>
</dbReference>
<dbReference type="STRING" id="398512.Bccel_1530"/>
<dbReference type="PANTHER" id="PTHR13939">
    <property type="entry name" value="NICOTINAMIDE-NUCLEOTIDE AMIDOHYDROLASE PNCC"/>
    <property type="match status" value="1"/>
</dbReference>
<dbReference type="PANTHER" id="PTHR13939:SF0">
    <property type="entry name" value="NMN AMIDOHYDROLASE-LIKE PROTEIN YFAY"/>
    <property type="match status" value="1"/>
</dbReference>
<evidence type="ECO:0000313" key="4">
    <source>
        <dbReference type="Proteomes" id="UP000036923"/>
    </source>
</evidence>
<dbReference type="InterPro" id="IPR050101">
    <property type="entry name" value="CinA"/>
</dbReference>
<dbReference type="NCBIfam" id="NF001813">
    <property type="entry name" value="PRK00549.1"/>
    <property type="match status" value="1"/>
</dbReference>
<dbReference type="PATRIC" id="fig|398512.5.peg.1590"/>
<comment type="caution">
    <text evidence="3">The sequence shown here is derived from an EMBL/GenBank/DDBJ whole genome shotgun (WGS) entry which is preliminary data.</text>
</comment>
<dbReference type="InterPro" id="IPR008136">
    <property type="entry name" value="CinA_C"/>
</dbReference>
<dbReference type="SUPFAM" id="SSF142433">
    <property type="entry name" value="CinA-like"/>
    <property type="match status" value="1"/>
</dbReference>